<dbReference type="SUPFAM" id="SSF51366">
    <property type="entry name" value="Ribulose-phoshate binding barrel"/>
    <property type="match status" value="1"/>
</dbReference>
<dbReference type="OrthoDB" id="5581965at2"/>
<gene>
    <name evidence="2" type="ORF">MTABA_v1c06930</name>
</gene>
<evidence type="ECO:0000259" key="1">
    <source>
        <dbReference type="Pfam" id="PF25509"/>
    </source>
</evidence>
<evidence type="ECO:0000313" key="2">
    <source>
        <dbReference type="EMBL" id="ATZ21885.1"/>
    </source>
</evidence>
<dbReference type="KEGG" id="mtab:MTABA_v1c06930"/>
<accession>A0A2K8P8E9</accession>
<evidence type="ECO:0000313" key="3">
    <source>
        <dbReference type="Proteomes" id="UP000232223"/>
    </source>
</evidence>
<sequence length="302" mass="33092">MRYLSLTASEIKKLNSKEFIESIKNSEGRLLVSENIVILDPLLKSITNSELAAAMGADILLLNLFDVQNPEIKGMPKNVKPYELIKKIKEFTGRSVGVNLEPVDPEFCENNNDFWKMTKGRLASVENVKKLKDFGVDFIVLTGNPGNGITNKEVVKCTRQIKNIFKNEIVIFAGKMHGAGMGDAILKDEEIKELKHAGADVILIPAPGTIPGTTVDLISKKINLIHDLGLLSMTSIGTSQEGADLQTIKTIALNAKMCGTDIHHIGDTGYPGIAVPENITSYSIAIKGIRHTYFRMACSIKR</sequence>
<dbReference type="InterPro" id="IPR013785">
    <property type="entry name" value="Aldolase_TIM"/>
</dbReference>
<protein>
    <submittedName>
        <fullName evidence="2">PEP phosphonomutase</fullName>
    </submittedName>
</protein>
<feature type="domain" description="DUF7916" evidence="1">
    <location>
        <begin position="4"/>
        <end position="302"/>
    </location>
</feature>
<dbReference type="Proteomes" id="UP000232223">
    <property type="component" value="Chromosome"/>
</dbReference>
<reference evidence="2 3" key="1">
    <citation type="submission" date="2017-11" db="EMBL/GenBank/DDBJ databases">
        <title>Genome sequence of Mesoplasma tabanidae BARC 857 (ATCC 49584).</title>
        <authorList>
            <person name="Lo W.-S."/>
            <person name="Kuo C.-H."/>
        </authorList>
    </citation>
    <scope>NUCLEOTIDE SEQUENCE [LARGE SCALE GENOMIC DNA]</scope>
    <source>
        <strain evidence="2 3">BARC 857</strain>
    </source>
</reference>
<dbReference type="EMBL" id="CP024969">
    <property type="protein sequence ID" value="ATZ21885.1"/>
    <property type="molecule type" value="Genomic_DNA"/>
</dbReference>
<dbReference type="AlphaFoldDB" id="A0A2K8P8E9"/>
<keyword evidence="3" id="KW-1185">Reference proteome</keyword>
<dbReference type="Gene3D" id="3.20.20.70">
    <property type="entry name" value="Aldolase class I"/>
    <property type="match status" value="1"/>
</dbReference>
<dbReference type="InterPro" id="IPR057238">
    <property type="entry name" value="DUF7916"/>
</dbReference>
<name>A0A2K8P8E9_9MOLU</name>
<dbReference type="InterPro" id="IPR011060">
    <property type="entry name" value="RibuloseP-bd_barrel"/>
</dbReference>
<dbReference type="Pfam" id="PF25509">
    <property type="entry name" value="DUF7916"/>
    <property type="match status" value="1"/>
</dbReference>
<proteinExistence type="predicted"/>
<organism evidence="2 3">
    <name type="scientific">Mesoplasma tabanidae</name>
    <dbReference type="NCBI Taxonomy" id="219745"/>
    <lineage>
        <taxon>Bacteria</taxon>
        <taxon>Bacillati</taxon>
        <taxon>Mycoplasmatota</taxon>
        <taxon>Mollicutes</taxon>
        <taxon>Entomoplasmatales</taxon>
        <taxon>Entomoplasmataceae</taxon>
        <taxon>Mesoplasma</taxon>
    </lineage>
</organism>